<proteinExistence type="predicted"/>
<evidence type="ECO:0000256" key="2">
    <source>
        <dbReference type="ARBA" id="ARBA00022475"/>
    </source>
</evidence>
<evidence type="ECO:0000256" key="6">
    <source>
        <dbReference type="SAM" id="Phobius"/>
    </source>
</evidence>
<sequence length="205" mass="21771">MTFAPELATLATVLLLGCISPGPDFVAVTSHALTDRGSGLRIACGIATAITLWAALSVAGLAFVLSRIAVLYELVRLAGAAFLIYLGIRMLVTTWRRRPSTVAPMRAAPRPGSFKRGFLIGITNPKSAVFFSSLFATILPAHAPDWVYGATIALAAGTALGWFVVVALAFSLGRVQRVYARARRGIDTVMGTLLTMLGLRLALIR</sequence>
<evidence type="ECO:0000256" key="3">
    <source>
        <dbReference type="ARBA" id="ARBA00022692"/>
    </source>
</evidence>
<evidence type="ECO:0000256" key="4">
    <source>
        <dbReference type="ARBA" id="ARBA00022989"/>
    </source>
</evidence>
<dbReference type="RefSeq" id="WP_037337184.1">
    <property type="nucleotide sequence ID" value="NZ_APNK01000012.1"/>
</dbReference>
<dbReference type="GO" id="GO:0015171">
    <property type="term" value="F:amino acid transmembrane transporter activity"/>
    <property type="evidence" value="ECO:0007669"/>
    <property type="project" value="TreeGrafter"/>
</dbReference>
<feature type="transmembrane region" description="Helical" evidence="6">
    <location>
        <begin position="40"/>
        <end position="65"/>
    </location>
</feature>
<dbReference type="AlphaFoldDB" id="A0A084IL71"/>
<comment type="subcellular location">
    <subcellularLocation>
        <location evidence="1">Cell membrane</location>
        <topology evidence="1">Multi-pass membrane protein</topology>
    </subcellularLocation>
</comment>
<keyword evidence="3 6" id="KW-0812">Transmembrane</keyword>
<protein>
    <submittedName>
        <fullName evidence="7">Lysine exporter protein LysE/YggA</fullName>
    </submittedName>
</protein>
<dbReference type="EMBL" id="APNK01000012">
    <property type="protein sequence ID" value="KEZ77455.1"/>
    <property type="molecule type" value="Genomic_DNA"/>
</dbReference>
<dbReference type="OrthoDB" id="581870at2"/>
<comment type="caution">
    <text evidence="7">The sequence shown here is derived from an EMBL/GenBank/DDBJ whole genome shotgun (WGS) entry which is preliminary data.</text>
</comment>
<dbReference type="eggNOG" id="COG1280">
    <property type="taxonomic scope" value="Bacteria"/>
</dbReference>
<dbReference type="Pfam" id="PF01810">
    <property type="entry name" value="LysE"/>
    <property type="match status" value="1"/>
</dbReference>
<evidence type="ECO:0000256" key="1">
    <source>
        <dbReference type="ARBA" id="ARBA00004651"/>
    </source>
</evidence>
<feature type="transmembrane region" description="Helical" evidence="6">
    <location>
        <begin position="146"/>
        <end position="173"/>
    </location>
</feature>
<evidence type="ECO:0000256" key="5">
    <source>
        <dbReference type="ARBA" id="ARBA00023136"/>
    </source>
</evidence>
<organism evidence="7 8">
    <name type="scientific">Salinisphaera hydrothermalis (strain C41B8)</name>
    <dbReference type="NCBI Taxonomy" id="1304275"/>
    <lineage>
        <taxon>Bacteria</taxon>
        <taxon>Pseudomonadati</taxon>
        <taxon>Pseudomonadota</taxon>
        <taxon>Gammaproteobacteria</taxon>
        <taxon>Salinisphaerales</taxon>
        <taxon>Salinisphaeraceae</taxon>
        <taxon>Salinisphaera</taxon>
    </lineage>
</organism>
<dbReference type="Proteomes" id="UP000028302">
    <property type="component" value="Unassembled WGS sequence"/>
</dbReference>
<dbReference type="InterPro" id="IPR001123">
    <property type="entry name" value="LeuE-type"/>
</dbReference>
<feature type="transmembrane region" description="Helical" evidence="6">
    <location>
        <begin position="77"/>
        <end position="95"/>
    </location>
</feature>
<name>A0A084IL71_SALHC</name>
<evidence type="ECO:0000313" key="7">
    <source>
        <dbReference type="EMBL" id="KEZ77455.1"/>
    </source>
</evidence>
<keyword evidence="2" id="KW-1003">Cell membrane</keyword>
<gene>
    <name evidence="7" type="ORF">C41B8_09651</name>
</gene>
<dbReference type="STRING" id="1304275.C41B8_09651"/>
<accession>A0A084IL71</accession>
<evidence type="ECO:0000313" key="8">
    <source>
        <dbReference type="Proteomes" id="UP000028302"/>
    </source>
</evidence>
<dbReference type="PANTHER" id="PTHR30086">
    <property type="entry name" value="ARGININE EXPORTER PROTEIN ARGO"/>
    <property type="match status" value="1"/>
</dbReference>
<keyword evidence="8" id="KW-1185">Reference proteome</keyword>
<feature type="transmembrane region" description="Helical" evidence="6">
    <location>
        <begin position="185"/>
        <end position="204"/>
    </location>
</feature>
<dbReference type="GO" id="GO:0005886">
    <property type="term" value="C:plasma membrane"/>
    <property type="evidence" value="ECO:0007669"/>
    <property type="project" value="UniProtKB-SubCell"/>
</dbReference>
<reference evidence="7 8" key="1">
    <citation type="submission" date="2013-03" db="EMBL/GenBank/DDBJ databases">
        <title>Salinisphaera hydrothermalis C41B8 Genome Sequencing.</title>
        <authorList>
            <person name="Li C."/>
            <person name="Lai Q."/>
            <person name="Shao Z."/>
        </authorList>
    </citation>
    <scope>NUCLEOTIDE SEQUENCE [LARGE SCALE GENOMIC DNA]</scope>
    <source>
        <strain evidence="7 8">C41B8</strain>
    </source>
</reference>
<keyword evidence="4 6" id="KW-1133">Transmembrane helix</keyword>
<keyword evidence="5 6" id="KW-0472">Membrane</keyword>
<dbReference type="PANTHER" id="PTHR30086:SF20">
    <property type="entry name" value="ARGININE EXPORTER PROTEIN ARGO-RELATED"/>
    <property type="match status" value="1"/>
</dbReference>